<feature type="domain" description="AB hydrolase-1" evidence="1">
    <location>
        <begin position="25"/>
        <end position="135"/>
    </location>
</feature>
<dbReference type="OrthoDB" id="9812774at2"/>
<dbReference type="PANTHER" id="PTHR46438">
    <property type="entry name" value="ALPHA/BETA-HYDROLASES SUPERFAMILY PROTEIN"/>
    <property type="match status" value="1"/>
</dbReference>
<sequence length="287" mass="30851">MSTQAFAEVGALRLAALTAGSSERPAIVLLHGWPLCSAIWAPVMPQLSKERFVLAFDLPGTGKSTGGTPIPTLKADIAEAILDGANALGARDLIVAGVDVGGMIAFAAARDFGNRVAGAVIMNTVLPGLDPWNELLAHPQIWHFALHQITNLPEILVTGRERAYFDFFLDMLAADKTKLDDQLRRACVEQYATPSALRTGFDWYRSMPQDAEHNAVTQPIDTPILYLRGDADRRPIDPYLDGLRKAGASRVQGKTIPGSGELLSVEAPDLLVAALLQFADGLSARQT</sequence>
<comment type="caution">
    <text evidence="2">The sequence shown here is derived from an EMBL/GenBank/DDBJ whole genome shotgun (WGS) entry which is preliminary data.</text>
</comment>
<dbReference type="RefSeq" id="WP_101287934.1">
    <property type="nucleotide sequence ID" value="NZ_FOUQ01000001.1"/>
</dbReference>
<organism evidence="2 3">
    <name type="scientific">Pleomorphomonas diazotrophica</name>
    <dbReference type="NCBI Taxonomy" id="1166257"/>
    <lineage>
        <taxon>Bacteria</taxon>
        <taxon>Pseudomonadati</taxon>
        <taxon>Pseudomonadota</taxon>
        <taxon>Alphaproteobacteria</taxon>
        <taxon>Hyphomicrobiales</taxon>
        <taxon>Pleomorphomonadaceae</taxon>
        <taxon>Pleomorphomonas</taxon>
    </lineage>
</organism>
<reference evidence="2 3" key="1">
    <citation type="submission" date="2017-12" db="EMBL/GenBank/DDBJ databases">
        <title>Anaerobic carbon monoxide metabolism by Pleomorphomonas carboxyditropha sp. nov., a new mesophilic hydrogenogenic carboxidotroph.</title>
        <authorList>
            <person name="Esquivel-Elizondo S."/>
            <person name="Krajmalnik-Brown R."/>
        </authorList>
    </citation>
    <scope>NUCLEOTIDE SEQUENCE [LARGE SCALE GENOMIC DNA]</scope>
    <source>
        <strain evidence="2 3">R5-392</strain>
    </source>
</reference>
<dbReference type="Gene3D" id="3.40.50.1820">
    <property type="entry name" value="alpha/beta hydrolase"/>
    <property type="match status" value="1"/>
</dbReference>
<dbReference type="InterPro" id="IPR000073">
    <property type="entry name" value="AB_hydrolase_1"/>
</dbReference>
<keyword evidence="2" id="KW-0378">Hydrolase</keyword>
<dbReference type="SUPFAM" id="SSF53474">
    <property type="entry name" value="alpha/beta-Hydrolases"/>
    <property type="match status" value="1"/>
</dbReference>
<dbReference type="Pfam" id="PF00561">
    <property type="entry name" value="Abhydrolase_1"/>
    <property type="match status" value="1"/>
</dbReference>
<name>A0A1I4QGE8_9HYPH</name>
<evidence type="ECO:0000313" key="2">
    <source>
        <dbReference type="EMBL" id="PKR90676.1"/>
    </source>
</evidence>
<dbReference type="EMBL" id="PJNW01000002">
    <property type="protein sequence ID" value="PKR90676.1"/>
    <property type="molecule type" value="Genomic_DNA"/>
</dbReference>
<proteinExistence type="predicted"/>
<dbReference type="AlphaFoldDB" id="A0A1I4QGE8"/>
<keyword evidence="3" id="KW-1185">Reference proteome</keyword>
<dbReference type="InterPro" id="IPR029058">
    <property type="entry name" value="AB_hydrolase_fold"/>
</dbReference>
<protein>
    <submittedName>
        <fullName evidence="2">Alpha/beta hydrolase</fullName>
    </submittedName>
</protein>
<evidence type="ECO:0000313" key="3">
    <source>
        <dbReference type="Proteomes" id="UP000233491"/>
    </source>
</evidence>
<evidence type="ECO:0000259" key="1">
    <source>
        <dbReference type="Pfam" id="PF00561"/>
    </source>
</evidence>
<dbReference type="GO" id="GO:0016787">
    <property type="term" value="F:hydrolase activity"/>
    <property type="evidence" value="ECO:0007669"/>
    <property type="project" value="UniProtKB-KW"/>
</dbReference>
<dbReference type="Proteomes" id="UP000233491">
    <property type="component" value="Unassembled WGS sequence"/>
</dbReference>
<gene>
    <name evidence="2" type="ORF">CXZ10_04770</name>
</gene>
<accession>A0A1I4QGE8</accession>